<proteinExistence type="predicted"/>
<evidence type="ECO:0000259" key="7">
    <source>
        <dbReference type="PROSITE" id="PS50042"/>
    </source>
</evidence>
<feature type="domain" description="Cyclic nucleotide-binding" evidence="7">
    <location>
        <begin position="451"/>
        <end position="545"/>
    </location>
</feature>
<accession>A0A3N0GNN5</accession>
<dbReference type="Gene3D" id="1.20.1250.20">
    <property type="entry name" value="MFS general substrate transporter like domains"/>
    <property type="match status" value="1"/>
</dbReference>
<sequence>MTQTAAPQTAGVIDGARSAIAQSIRPLGAVFRNPALRRMQLALLGSLIGDWAYATAVAVFAYGVGGAKAVGFYFTVRLALMAVASPFFATLADRMPRRLVMIGCDLLRFVLVSAAAACLYVGTPAWPVFVLAGIASVSAAAFRPAQNAWMPSLADSTEELTAANGASSTLESLSFFIGPAIGAFLLTLTDVPTVFMLNAATFLWSALLVTGIHARPGSVAEEASRTEDDAEEQKPPAGVLRETAAGFRAVTSDRDILMVGSLLCAQTVVAGASAVFGVVLAVEILQTGPKGVGYIDSAFGVGAIIGGFVAIARAARRRLALDLSVGVILWSIPLLALWAWPHPATVFAAIVLMGFGNPLVDVNFATILQRITPDAVLGRVFGTVEGACIATMALGSLVMPLLIKVFGLGRGLGVLGAVIAVLVLPWLPRALRLDRDLAVPAGVPLLNAVPMFEPLTPATIENLARKLVRFEVPAGSVIVREGQESDRFFVVESGGVSVSHGDVLIRHEGPGDFFGEIGLLRDVPRTATVTADTDTVLQVLEREDFLDAVTGQSEARMAADAIVSRRIAL</sequence>
<dbReference type="PANTHER" id="PTHR23513:SF6">
    <property type="entry name" value="MAJOR FACILITATOR SUPERFAMILY ASSOCIATED DOMAIN-CONTAINING PROTEIN"/>
    <property type="match status" value="1"/>
</dbReference>
<evidence type="ECO:0000256" key="2">
    <source>
        <dbReference type="ARBA" id="ARBA00022475"/>
    </source>
</evidence>
<evidence type="ECO:0000256" key="3">
    <source>
        <dbReference type="ARBA" id="ARBA00022692"/>
    </source>
</evidence>
<evidence type="ECO:0000256" key="5">
    <source>
        <dbReference type="ARBA" id="ARBA00023136"/>
    </source>
</evidence>
<feature type="transmembrane region" description="Helical" evidence="6">
    <location>
        <begin position="294"/>
        <end position="312"/>
    </location>
</feature>
<dbReference type="RefSeq" id="WP_123223232.1">
    <property type="nucleotide sequence ID" value="NZ_RJSF01000040.1"/>
</dbReference>
<organism evidence="8 9">
    <name type="scientific">Nocardioides pocheonensis</name>
    <dbReference type="NCBI Taxonomy" id="661485"/>
    <lineage>
        <taxon>Bacteria</taxon>
        <taxon>Bacillati</taxon>
        <taxon>Actinomycetota</taxon>
        <taxon>Actinomycetes</taxon>
        <taxon>Propionibacteriales</taxon>
        <taxon>Nocardioidaceae</taxon>
        <taxon>Nocardioides</taxon>
    </lineage>
</organism>
<dbReference type="CDD" id="cd06173">
    <property type="entry name" value="MFS_MefA_like"/>
    <property type="match status" value="1"/>
</dbReference>
<feature type="transmembrane region" description="Helical" evidence="6">
    <location>
        <begin position="166"/>
        <end position="188"/>
    </location>
</feature>
<reference evidence="8 9" key="1">
    <citation type="submission" date="2018-11" db="EMBL/GenBank/DDBJ databases">
        <authorList>
            <person name="Li F."/>
        </authorList>
    </citation>
    <scope>NUCLEOTIDE SEQUENCE [LARGE SCALE GENOMIC DNA]</scope>
    <source>
        <strain evidence="8 9">Gsoil 818</strain>
    </source>
</reference>
<feature type="transmembrane region" description="Helical" evidence="6">
    <location>
        <begin position="41"/>
        <end position="64"/>
    </location>
</feature>
<dbReference type="PANTHER" id="PTHR23513">
    <property type="entry name" value="INTEGRAL MEMBRANE EFFLUX PROTEIN-RELATED"/>
    <property type="match status" value="1"/>
</dbReference>
<dbReference type="InterPro" id="IPR000595">
    <property type="entry name" value="cNMP-bd_dom"/>
</dbReference>
<dbReference type="PROSITE" id="PS50042">
    <property type="entry name" value="CNMP_BINDING_3"/>
    <property type="match status" value="1"/>
</dbReference>
<feature type="transmembrane region" description="Helical" evidence="6">
    <location>
        <begin position="408"/>
        <end position="427"/>
    </location>
</feature>
<dbReference type="OrthoDB" id="180043at2"/>
<comment type="caution">
    <text evidence="8">The sequence shown here is derived from an EMBL/GenBank/DDBJ whole genome shotgun (WGS) entry which is preliminary data.</text>
</comment>
<evidence type="ECO:0000313" key="9">
    <source>
        <dbReference type="Proteomes" id="UP000279994"/>
    </source>
</evidence>
<feature type="transmembrane region" description="Helical" evidence="6">
    <location>
        <begin position="256"/>
        <end position="282"/>
    </location>
</feature>
<evidence type="ECO:0000256" key="1">
    <source>
        <dbReference type="ARBA" id="ARBA00004651"/>
    </source>
</evidence>
<dbReference type="InterPro" id="IPR014710">
    <property type="entry name" value="RmlC-like_jellyroll"/>
</dbReference>
<dbReference type="AlphaFoldDB" id="A0A3N0GNN5"/>
<protein>
    <submittedName>
        <fullName evidence="8">MFS transporter</fullName>
    </submittedName>
</protein>
<keyword evidence="4 6" id="KW-1133">Transmembrane helix</keyword>
<comment type="subcellular location">
    <subcellularLocation>
        <location evidence="1">Cell membrane</location>
        <topology evidence="1">Multi-pass membrane protein</topology>
    </subcellularLocation>
</comment>
<feature type="transmembrane region" description="Helical" evidence="6">
    <location>
        <begin position="319"/>
        <end position="340"/>
    </location>
</feature>
<evidence type="ECO:0000256" key="4">
    <source>
        <dbReference type="ARBA" id="ARBA00022989"/>
    </source>
</evidence>
<feature type="transmembrane region" description="Helical" evidence="6">
    <location>
        <begin position="70"/>
        <end position="92"/>
    </location>
</feature>
<dbReference type="SUPFAM" id="SSF51206">
    <property type="entry name" value="cAMP-binding domain-like"/>
    <property type="match status" value="1"/>
</dbReference>
<name>A0A3N0GNN5_9ACTN</name>
<dbReference type="Proteomes" id="UP000279994">
    <property type="component" value="Unassembled WGS sequence"/>
</dbReference>
<dbReference type="Pfam" id="PF07690">
    <property type="entry name" value="MFS_1"/>
    <property type="match status" value="1"/>
</dbReference>
<keyword evidence="9" id="KW-1185">Reference proteome</keyword>
<dbReference type="PRINTS" id="PR00103">
    <property type="entry name" value="CAMPKINASE"/>
</dbReference>
<dbReference type="InterPro" id="IPR036259">
    <property type="entry name" value="MFS_trans_sf"/>
</dbReference>
<dbReference type="InterPro" id="IPR011701">
    <property type="entry name" value="MFS"/>
</dbReference>
<dbReference type="EMBL" id="RJSF01000040">
    <property type="protein sequence ID" value="RNM13826.1"/>
    <property type="molecule type" value="Genomic_DNA"/>
</dbReference>
<dbReference type="InterPro" id="IPR018490">
    <property type="entry name" value="cNMP-bd_dom_sf"/>
</dbReference>
<feature type="transmembrane region" description="Helical" evidence="6">
    <location>
        <begin position="380"/>
        <end position="402"/>
    </location>
</feature>
<dbReference type="Gene3D" id="2.60.120.10">
    <property type="entry name" value="Jelly Rolls"/>
    <property type="match status" value="1"/>
</dbReference>
<dbReference type="SUPFAM" id="SSF103473">
    <property type="entry name" value="MFS general substrate transporter"/>
    <property type="match status" value="1"/>
</dbReference>
<evidence type="ECO:0000256" key="6">
    <source>
        <dbReference type="SAM" id="Phobius"/>
    </source>
</evidence>
<evidence type="ECO:0000313" key="8">
    <source>
        <dbReference type="EMBL" id="RNM13826.1"/>
    </source>
</evidence>
<feature type="transmembrane region" description="Helical" evidence="6">
    <location>
        <begin position="346"/>
        <end position="368"/>
    </location>
</feature>
<dbReference type="InterPro" id="IPR018488">
    <property type="entry name" value="cNMP-bd_CS"/>
</dbReference>
<dbReference type="CDD" id="cd00038">
    <property type="entry name" value="CAP_ED"/>
    <property type="match status" value="1"/>
</dbReference>
<dbReference type="GO" id="GO:0022857">
    <property type="term" value="F:transmembrane transporter activity"/>
    <property type="evidence" value="ECO:0007669"/>
    <property type="project" value="InterPro"/>
</dbReference>
<keyword evidence="5 6" id="KW-0472">Membrane</keyword>
<dbReference type="PROSITE" id="PS00889">
    <property type="entry name" value="CNMP_BINDING_2"/>
    <property type="match status" value="1"/>
</dbReference>
<keyword evidence="3 6" id="KW-0812">Transmembrane</keyword>
<dbReference type="Pfam" id="PF00027">
    <property type="entry name" value="cNMP_binding"/>
    <property type="match status" value="1"/>
</dbReference>
<keyword evidence="2" id="KW-1003">Cell membrane</keyword>
<dbReference type="SMART" id="SM00100">
    <property type="entry name" value="cNMP"/>
    <property type="match status" value="1"/>
</dbReference>
<gene>
    <name evidence="8" type="ORF">EFL26_12725</name>
</gene>
<dbReference type="GO" id="GO:0005886">
    <property type="term" value="C:plasma membrane"/>
    <property type="evidence" value="ECO:0007669"/>
    <property type="project" value="UniProtKB-SubCell"/>
</dbReference>